<dbReference type="InterPro" id="IPR000718">
    <property type="entry name" value="Peptidase_M13"/>
</dbReference>
<proteinExistence type="inferred from homology"/>
<keyword evidence="3" id="KW-1133">Transmembrane helix</keyword>
<evidence type="ECO:0000256" key="2">
    <source>
        <dbReference type="SAM" id="MobiDB-lite"/>
    </source>
</evidence>
<keyword evidence="3" id="KW-0812">Transmembrane</keyword>
<dbReference type="InterPro" id="IPR008753">
    <property type="entry name" value="Peptidase_M13_N"/>
</dbReference>
<dbReference type="Gene3D" id="3.40.390.10">
    <property type="entry name" value="Collagenase (Catalytic Domain)"/>
    <property type="match status" value="2"/>
</dbReference>
<dbReference type="GO" id="GO:0016485">
    <property type="term" value="P:protein processing"/>
    <property type="evidence" value="ECO:0000318"/>
    <property type="project" value="GO_Central"/>
</dbReference>
<dbReference type="InterPro" id="IPR024079">
    <property type="entry name" value="MetalloPept_cat_dom_sf"/>
</dbReference>
<dbReference type="InterPro" id="IPR002052">
    <property type="entry name" value="DNA_methylase_N6_adenine_CS"/>
</dbReference>
<reference evidence="5 7" key="1">
    <citation type="submission" date="2008-03" db="EMBL/GenBank/DDBJ databases">
        <title>Annotation of Ixodes scapularis.</title>
        <authorList>
            <consortium name="Ixodes scapularis Genome Project Consortium"/>
            <person name="Caler E."/>
            <person name="Hannick L.I."/>
            <person name="Bidwell S."/>
            <person name="Joardar V."/>
            <person name="Thiagarajan M."/>
            <person name="Amedeo P."/>
            <person name="Galinsky K.J."/>
            <person name="Schobel S."/>
            <person name="Inman J."/>
            <person name="Hostetler J."/>
            <person name="Miller J."/>
            <person name="Hammond M."/>
            <person name="Megy K."/>
            <person name="Lawson D."/>
            <person name="Kodira C."/>
            <person name="Sutton G."/>
            <person name="Meyer J."/>
            <person name="Hill C.A."/>
            <person name="Birren B."/>
            <person name="Nene V."/>
            <person name="Collins F."/>
            <person name="Alarcon-Chaidez F."/>
            <person name="Wikel S."/>
            <person name="Strausberg R."/>
        </authorList>
    </citation>
    <scope>NUCLEOTIDE SEQUENCE [LARGE SCALE GENOMIC DNA]</scope>
    <source>
        <strain evidence="7">Wikel</strain>
        <strain evidence="5">Wikel colony</strain>
    </source>
</reference>
<dbReference type="AlphaFoldDB" id="B7QG18"/>
<dbReference type="EMBL" id="DS928724">
    <property type="protein sequence ID" value="EEC17790.1"/>
    <property type="molecule type" value="Genomic_DNA"/>
</dbReference>
<reference evidence="6" key="2">
    <citation type="submission" date="2020-05" db="UniProtKB">
        <authorList>
            <consortium name="EnsemblMetazoa"/>
        </authorList>
    </citation>
    <scope>IDENTIFICATION</scope>
    <source>
        <strain evidence="6">wikel</strain>
    </source>
</reference>
<dbReference type="Proteomes" id="UP000001555">
    <property type="component" value="Unassembled WGS sequence"/>
</dbReference>
<evidence type="ECO:0000313" key="6">
    <source>
        <dbReference type="EnsemblMetazoa" id="ISCW022099-PA"/>
    </source>
</evidence>
<dbReference type="EMBL" id="ABJB010091039">
    <property type="status" value="NOT_ANNOTATED_CDS"/>
    <property type="molecule type" value="Genomic_DNA"/>
</dbReference>
<evidence type="ECO:0000259" key="4">
    <source>
        <dbReference type="Pfam" id="PF05649"/>
    </source>
</evidence>
<dbReference type="OrthoDB" id="6507086at2759"/>
<feature type="compositionally biased region" description="Basic and acidic residues" evidence="2">
    <location>
        <begin position="34"/>
        <end position="48"/>
    </location>
</feature>
<dbReference type="InParanoid" id="B7QG18"/>
<dbReference type="SUPFAM" id="SSF55486">
    <property type="entry name" value="Metalloproteases ('zincins'), catalytic domain"/>
    <property type="match status" value="2"/>
</dbReference>
<comment type="similarity">
    <text evidence="1">Belongs to the peptidase M13 family.</text>
</comment>
<dbReference type="GO" id="GO:0003676">
    <property type="term" value="F:nucleic acid binding"/>
    <property type="evidence" value="ECO:0007669"/>
    <property type="project" value="InterPro"/>
</dbReference>
<dbReference type="Pfam" id="PF05649">
    <property type="entry name" value="Peptidase_M13_N"/>
    <property type="match status" value="1"/>
</dbReference>
<feature type="domain" description="Peptidase M13 N-terminal" evidence="4">
    <location>
        <begin position="203"/>
        <end position="577"/>
    </location>
</feature>
<accession>B7QG18</accession>
<evidence type="ECO:0000256" key="3">
    <source>
        <dbReference type="SAM" id="Phobius"/>
    </source>
</evidence>
<dbReference type="EC" id="3.4.24.71" evidence="5"/>
<sequence>MGRKPKPKGFSYQGPPANTPGINTEWTQGEAEEKEITKVETGKYKENPEDVADHEDDREEEEEAPPRRRRRGRGTTTAGQWTWVQDSTAVPTCVVLCVTVIIASIVVIMVTQTNSTRHSKQKTIPTTEAQAAQFQTEVTSSVKPQARMEWEPAPPYDETGLGITDYQEPQLDNPTRSVFQCSTEACRWQRSLVDDKLNLTVDPCKDFYAYVCSAAWDSNGALPYKAAGKTYIIGEVLKFIGEHGHSVPAAWTNRSSLNFLDHSSIFLLRCLDNSSSVQGLMQWDGIRGLLREVGLDGWPYVDRPTPPFHLDDVLKLVDRRLAIFAFMRVFLRKTIEDGVYVPHLDSPNNFLLVRYELLKNPQSLPYKEVIRKVLTLWKSLRKGNALAHDVIRLEEELFNASQPFRKPAWRRDMVVPIQKLPRLPRLHLDAYLLHLRQDSKEVVILNPPYIAKLSTLLQKSDPRTLLNLLGVWVVVLTSPFSPQPYLPRELLNMSHPNHQSHLDPMAQSCFHLIGRLFPHGFRWMLRRILTRTANPDRQWETMTTAVISALANSLKEGTSWMEKFEAAAVATRLRSLRVSYLAGREPLEQVSSYYPVTDVTFQTSTSLKYYTDLLERTLQKYWESEEGSDLDARYSEPFLTSDQDSDWERSPESPSNIYLASSSLASASLVTRSALPSALIPLIAGDLARALFLSSLGEANWTAVTQDRFRELEVCLLERYKKGRHPNTRDFLMVAVSDNAVLKPLAIAFKDVGYGAQFVPGNRGANLTLWRLFFANFAAGFCVPGERAHHEEDRMKWRISLPARSRVNTALLNSPEFRHAFKCPERVMASQCSVWDSRGAAKVAEIGAIKLRSL</sequence>
<dbReference type="VEuPathDB" id="VectorBase:ISCW022099"/>
<keyword evidence="3" id="KW-0472">Membrane</keyword>
<dbReference type="GO" id="GO:0032259">
    <property type="term" value="P:methylation"/>
    <property type="evidence" value="ECO:0007669"/>
    <property type="project" value="InterPro"/>
</dbReference>
<dbReference type="VEuPathDB" id="VectorBase:ISCP_003013"/>
<protein>
    <submittedName>
        <fullName evidence="5 6">Endothelin converting enzyme, putative</fullName>
        <ecNumber evidence="5">3.4.24.71</ecNumber>
    </submittedName>
</protein>
<dbReference type="PROSITE" id="PS00092">
    <property type="entry name" value="N6_MTASE"/>
    <property type="match status" value="1"/>
</dbReference>
<keyword evidence="5" id="KW-0378">Hydrolase</keyword>
<evidence type="ECO:0000313" key="7">
    <source>
        <dbReference type="Proteomes" id="UP000001555"/>
    </source>
</evidence>
<evidence type="ECO:0000313" key="5">
    <source>
        <dbReference type="EMBL" id="EEC17790.1"/>
    </source>
</evidence>
<dbReference type="GO" id="GO:0004222">
    <property type="term" value="F:metalloendopeptidase activity"/>
    <property type="evidence" value="ECO:0000318"/>
    <property type="project" value="GO_Central"/>
</dbReference>
<gene>
    <name evidence="5" type="ORF">IscW_ISCW022099</name>
</gene>
<keyword evidence="7" id="KW-1185">Reference proteome</keyword>
<feature type="region of interest" description="Disordered" evidence="2">
    <location>
        <begin position="1"/>
        <end position="77"/>
    </location>
</feature>
<dbReference type="InterPro" id="IPR042089">
    <property type="entry name" value="Peptidase_M13_dom_2"/>
</dbReference>
<dbReference type="VEuPathDB" id="VectorBase:ISCI022099"/>
<name>B7QG18_IXOSC</name>
<dbReference type="PaxDb" id="6945-B7QG18"/>
<dbReference type="Gene3D" id="1.10.1380.10">
    <property type="entry name" value="Neutral endopeptidase , domain2"/>
    <property type="match status" value="1"/>
</dbReference>
<dbReference type="PANTHER" id="PTHR11733:SF241">
    <property type="entry name" value="GH26575P-RELATED"/>
    <property type="match status" value="1"/>
</dbReference>
<dbReference type="EnsemblMetazoa" id="ISCW022099-RA">
    <property type="protein sequence ID" value="ISCW022099-PA"/>
    <property type="gene ID" value="ISCW022099"/>
</dbReference>
<dbReference type="HOGENOM" id="CLU_334408_0_0_1"/>
<feature type="compositionally biased region" description="Acidic residues" evidence="2">
    <location>
        <begin position="49"/>
        <end position="63"/>
    </location>
</feature>
<organism>
    <name type="scientific">Ixodes scapularis</name>
    <name type="common">Black-legged tick</name>
    <name type="synonym">Deer tick</name>
    <dbReference type="NCBI Taxonomy" id="6945"/>
    <lineage>
        <taxon>Eukaryota</taxon>
        <taxon>Metazoa</taxon>
        <taxon>Ecdysozoa</taxon>
        <taxon>Arthropoda</taxon>
        <taxon>Chelicerata</taxon>
        <taxon>Arachnida</taxon>
        <taxon>Acari</taxon>
        <taxon>Parasitiformes</taxon>
        <taxon>Ixodida</taxon>
        <taxon>Ixodoidea</taxon>
        <taxon>Ixodidae</taxon>
        <taxon>Ixodinae</taxon>
        <taxon>Ixodes</taxon>
    </lineage>
</organism>
<feature type="transmembrane region" description="Helical" evidence="3">
    <location>
        <begin position="89"/>
        <end position="110"/>
    </location>
</feature>
<dbReference type="GO" id="GO:0005886">
    <property type="term" value="C:plasma membrane"/>
    <property type="evidence" value="ECO:0000318"/>
    <property type="project" value="GO_Central"/>
</dbReference>
<dbReference type="GO" id="GO:0008168">
    <property type="term" value="F:methyltransferase activity"/>
    <property type="evidence" value="ECO:0007669"/>
    <property type="project" value="InterPro"/>
</dbReference>
<evidence type="ECO:0000256" key="1">
    <source>
        <dbReference type="ARBA" id="ARBA00007357"/>
    </source>
</evidence>
<dbReference type="PROSITE" id="PS51885">
    <property type="entry name" value="NEPRILYSIN"/>
    <property type="match status" value="1"/>
</dbReference>
<dbReference type="PANTHER" id="PTHR11733">
    <property type="entry name" value="ZINC METALLOPROTEASE FAMILY M13 NEPRILYSIN-RELATED"/>
    <property type="match status" value="1"/>
</dbReference>